<dbReference type="GO" id="GO:0016887">
    <property type="term" value="F:ATP hydrolysis activity"/>
    <property type="evidence" value="ECO:0007669"/>
    <property type="project" value="InterPro"/>
</dbReference>
<keyword evidence="4 6" id="KW-0067">ATP-binding</keyword>
<evidence type="ECO:0000256" key="2">
    <source>
        <dbReference type="ARBA" id="ARBA00022592"/>
    </source>
</evidence>
<evidence type="ECO:0000256" key="3">
    <source>
        <dbReference type="ARBA" id="ARBA00022741"/>
    </source>
</evidence>
<dbReference type="InterPro" id="IPR003593">
    <property type="entry name" value="AAA+_ATPase"/>
</dbReference>
<dbReference type="Pfam" id="PF00005">
    <property type="entry name" value="ABC_tran"/>
    <property type="match status" value="1"/>
</dbReference>
<gene>
    <name evidence="6" type="ORF">I0K15_17210</name>
</gene>
<dbReference type="Proteomes" id="UP000594800">
    <property type="component" value="Chromosome"/>
</dbReference>
<feature type="domain" description="ABC transporter" evidence="5">
    <location>
        <begin position="15"/>
        <end position="258"/>
    </location>
</feature>
<keyword evidence="2" id="KW-0592">Phosphate transport</keyword>
<evidence type="ECO:0000256" key="1">
    <source>
        <dbReference type="ARBA" id="ARBA00022448"/>
    </source>
</evidence>
<evidence type="ECO:0000256" key="4">
    <source>
        <dbReference type="ARBA" id="ARBA00022840"/>
    </source>
</evidence>
<protein>
    <submittedName>
        <fullName evidence="6">Phosphate ABC transporter ATP-binding protein</fullName>
    </submittedName>
</protein>
<proteinExistence type="predicted"/>
<dbReference type="GO" id="GO:0016020">
    <property type="term" value="C:membrane"/>
    <property type="evidence" value="ECO:0007669"/>
    <property type="project" value="InterPro"/>
</dbReference>
<keyword evidence="3" id="KW-0547">Nucleotide-binding</keyword>
<name>A0A7S9LW87_9RHOB</name>
<dbReference type="GO" id="GO:0035435">
    <property type="term" value="P:phosphate ion transmembrane transport"/>
    <property type="evidence" value="ECO:0007669"/>
    <property type="project" value="InterPro"/>
</dbReference>
<organism evidence="6 7">
    <name type="scientific">Pontivivens ytuae</name>
    <dbReference type="NCBI Taxonomy" id="2789856"/>
    <lineage>
        <taxon>Bacteria</taxon>
        <taxon>Pseudomonadati</taxon>
        <taxon>Pseudomonadota</taxon>
        <taxon>Alphaproteobacteria</taxon>
        <taxon>Rhodobacterales</taxon>
        <taxon>Paracoccaceae</taxon>
        <taxon>Pontivivens</taxon>
    </lineage>
</organism>
<dbReference type="PANTHER" id="PTHR43423">
    <property type="entry name" value="ABC TRANSPORTER I FAMILY MEMBER 17"/>
    <property type="match status" value="1"/>
</dbReference>
<sequence>MKAERPAAAVDTSLIEVRDLSLWYGEKQALDRVSFDLYRTGCLAFIGPSGCGKTTALKCLNRMHDEVRDVRITGSIRLEGHDIHARSVDPPLLRRRFGWVAQKPNPFTSTIYENVAYGARLHGVARPGAELDALVRHCLEEADLWDEVKDRLHRMHGTELSGGQQQRLCIARALSTQPDVLLMDEPTGSIDPISTGHVEDLILRLKARMAIIVVTHAMEQAKRVADRTAFFHLGRLRELGRTARVFSNPHDPACAAFIAGKYG</sequence>
<keyword evidence="1" id="KW-0813">Transport</keyword>
<dbReference type="KEGG" id="poz:I0K15_17210"/>
<dbReference type="GO" id="GO:0005524">
    <property type="term" value="F:ATP binding"/>
    <property type="evidence" value="ECO:0007669"/>
    <property type="project" value="UniProtKB-KW"/>
</dbReference>
<dbReference type="InterPro" id="IPR005670">
    <property type="entry name" value="PstB-like"/>
</dbReference>
<dbReference type="SMART" id="SM00382">
    <property type="entry name" value="AAA"/>
    <property type="match status" value="1"/>
</dbReference>
<evidence type="ECO:0000313" key="6">
    <source>
        <dbReference type="EMBL" id="QPH56254.1"/>
    </source>
</evidence>
<dbReference type="PROSITE" id="PS00211">
    <property type="entry name" value="ABC_TRANSPORTER_1"/>
    <property type="match status" value="1"/>
</dbReference>
<dbReference type="GO" id="GO:0005315">
    <property type="term" value="F:phosphate transmembrane transporter activity"/>
    <property type="evidence" value="ECO:0007669"/>
    <property type="project" value="InterPro"/>
</dbReference>
<keyword evidence="7" id="KW-1185">Reference proteome</keyword>
<evidence type="ECO:0000259" key="5">
    <source>
        <dbReference type="PROSITE" id="PS50893"/>
    </source>
</evidence>
<dbReference type="PROSITE" id="PS50893">
    <property type="entry name" value="ABC_TRANSPORTER_2"/>
    <property type="match status" value="1"/>
</dbReference>
<evidence type="ECO:0000313" key="7">
    <source>
        <dbReference type="Proteomes" id="UP000594800"/>
    </source>
</evidence>
<dbReference type="CDD" id="cd03260">
    <property type="entry name" value="ABC_PstB_phosphate_transporter"/>
    <property type="match status" value="1"/>
</dbReference>
<dbReference type="InterPro" id="IPR003439">
    <property type="entry name" value="ABC_transporter-like_ATP-bd"/>
</dbReference>
<dbReference type="SUPFAM" id="SSF52540">
    <property type="entry name" value="P-loop containing nucleoside triphosphate hydrolases"/>
    <property type="match status" value="1"/>
</dbReference>
<dbReference type="AlphaFoldDB" id="A0A7S9LW87"/>
<dbReference type="PANTHER" id="PTHR43423:SF1">
    <property type="entry name" value="ABC TRANSPORTER I FAMILY MEMBER 17"/>
    <property type="match status" value="1"/>
</dbReference>
<dbReference type="EMBL" id="CP064942">
    <property type="protein sequence ID" value="QPH56254.1"/>
    <property type="molecule type" value="Genomic_DNA"/>
</dbReference>
<dbReference type="Gene3D" id="3.40.50.300">
    <property type="entry name" value="P-loop containing nucleotide triphosphate hydrolases"/>
    <property type="match status" value="1"/>
</dbReference>
<reference evidence="6 7" key="1">
    <citation type="submission" date="2020-11" db="EMBL/GenBank/DDBJ databases">
        <title>Description of Pontivivens ytuae sp. nov. isolated from deep sea sediment of Mariana Trench.</title>
        <authorList>
            <person name="Wang Z."/>
            <person name="Sun Q.-L."/>
            <person name="Xu X.-D."/>
            <person name="Tang Y.-Z."/>
            <person name="Zhang J."/>
        </authorList>
    </citation>
    <scope>NUCLEOTIDE SEQUENCE [LARGE SCALE GENOMIC DNA]</scope>
    <source>
        <strain evidence="6 7">MT2928</strain>
    </source>
</reference>
<accession>A0A7S9LW87</accession>
<dbReference type="InterPro" id="IPR017871">
    <property type="entry name" value="ABC_transporter-like_CS"/>
</dbReference>
<dbReference type="InterPro" id="IPR027417">
    <property type="entry name" value="P-loop_NTPase"/>
</dbReference>